<reference evidence="2 3" key="1">
    <citation type="journal article" date="2019" name="Int. J. Syst. Evol. Microbiol.">
        <title>The Global Catalogue of Microorganisms (GCM) 10K type strain sequencing project: providing services to taxonomists for standard genome sequencing and annotation.</title>
        <authorList>
            <consortium name="The Broad Institute Genomics Platform"/>
            <consortium name="The Broad Institute Genome Sequencing Center for Infectious Disease"/>
            <person name="Wu L."/>
            <person name="Ma J."/>
        </authorList>
    </citation>
    <scope>NUCLEOTIDE SEQUENCE [LARGE SCALE GENOMIC DNA]</scope>
    <source>
        <strain evidence="2 3">JCM 15478</strain>
    </source>
</reference>
<evidence type="ECO:0000313" key="2">
    <source>
        <dbReference type="EMBL" id="GAA2060804.1"/>
    </source>
</evidence>
<dbReference type="EMBL" id="BAAAPE010000001">
    <property type="protein sequence ID" value="GAA2060804.1"/>
    <property type="molecule type" value="Genomic_DNA"/>
</dbReference>
<gene>
    <name evidence="2" type="ORF">GCM10009801_02650</name>
</gene>
<evidence type="ECO:0000256" key="1">
    <source>
        <dbReference type="SAM" id="MobiDB-lite"/>
    </source>
</evidence>
<feature type="region of interest" description="Disordered" evidence="1">
    <location>
        <begin position="85"/>
        <end position="104"/>
    </location>
</feature>
<sequence length="104" mass="10958">MSRTVRGWAWIGGVWLAMCVAGGGATLALQPDDPSSGESRDGAPSRPPAPRLAEEDDECADEEAAARREAQRKGHEKYAVLCVMGPEGSLRPMPPRASDGARVG</sequence>
<accession>A0ABN2VF53</accession>
<comment type="caution">
    <text evidence="2">The sequence shown here is derived from an EMBL/GenBank/DDBJ whole genome shotgun (WGS) entry which is preliminary data.</text>
</comment>
<protein>
    <recommendedName>
        <fullName evidence="4">Secreted protein</fullName>
    </recommendedName>
</protein>
<dbReference type="Proteomes" id="UP001500016">
    <property type="component" value="Unassembled WGS sequence"/>
</dbReference>
<evidence type="ECO:0000313" key="3">
    <source>
        <dbReference type="Proteomes" id="UP001500016"/>
    </source>
</evidence>
<keyword evidence="3" id="KW-1185">Reference proteome</keyword>
<name>A0ABN2VF53_9ACTN</name>
<feature type="compositionally biased region" description="Acidic residues" evidence="1">
    <location>
        <begin position="54"/>
        <end position="63"/>
    </location>
</feature>
<feature type="region of interest" description="Disordered" evidence="1">
    <location>
        <begin position="26"/>
        <end position="77"/>
    </location>
</feature>
<organism evidence="2 3">
    <name type="scientific">Streptomyces albiaxialis</name>
    <dbReference type="NCBI Taxonomy" id="329523"/>
    <lineage>
        <taxon>Bacteria</taxon>
        <taxon>Bacillati</taxon>
        <taxon>Actinomycetota</taxon>
        <taxon>Actinomycetes</taxon>
        <taxon>Kitasatosporales</taxon>
        <taxon>Streptomycetaceae</taxon>
        <taxon>Streptomyces</taxon>
    </lineage>
</organism>
<feature type="compositionally biased region" description="Basic and acidic residues" evidence="1">
    <location>
        <begin position="64"/>
        <end position="77"/>
    </location>
</feature>
<proteinExistence type="predicted"/>
<evidence type="ECO:0008006" key="4">
    <source>
        <dbReference type="Google" id="ProtNLM"/>
    </source>
</evidence>